<proteinExistence type="predicted"/>
<protein>
    <recommendedName>
        <fullName evidence="4">Integral membrane protein</fullName>
    </recommendedName>
</protein>
<keyword evidence="1" id="KW-0472">Membrane</keyword>
<name>A0A939RUY9_9CELL</name>
<keyword evidence="3" id="KW-1185">Reference proteome</keyword>
<gene>
    <name evidence="2" type="ORF">J4G33_02205</name>
</gene>
<accession>A0A939RUY9</accession>
<organism evidence="2 3">
    <name type="scientific">Actinotalea soli</name>
    <dbReference type="NCBI Taxonomy" id="2819234"/>
    <lineage>
        <taxon>Bacteria</taxon>
        <taxon>Bacillati</taxon>
        <taxon>Actinomycetota</taxon>
        <taxon>Actinomycetes</taxon>
        <taxon>Micrococcales</taxon>
        <taxon>Cellulomonadaceae</taxon>
        <taxon>Actinotalea</taxon>
    </lineage>
</organism>
<evidence type="ECO:0000256" key="1">
    <source>
        <dbReference type="SAM" id="Phobius"/>
    </source>
</evidence>
<dbReference type="AlphaFoldDB" id="A0A939RUY9"/>
<evidence type="ECO:0000313" key="3">
    <source>
        <dbReference type="Proteomes" id="UP000664209"/>
    </source>
</evidence>
<comment type="caution">
    <text evidence="2">The sequence shown here is derived from an EMBL/GenBank/DDBJ whole genome shotgun (WGS) entry which is preliminary data.</text>
</comment>
<feature type="transmembrane region" description="Helical" evidence="1">
    <location>
        <begin position="103"/>
        <end position="125"/>
    </location>
</feature>
<evidence type="ECO:0008006" key="4">
    <source>
        <dbReference type="Google" id="ProtNLM"/>
    </source>
</evidence>
<feature type="transmembrane region" description="Helical" evidence="1">
    <location>
        <begin position="71"/>
        <end position="97"/>
    </location>
</feature>
<sequence>MSGPRVTSGAGRALVAVYGLLAVAATARSLVQVLRDLDRAPVAYLLSAFAALVYVVATLALARTGPRARRVAWVAVTIEMVGVVVVGTLSLLVPSLFPEPTVWSTFGAGYGFVPLVLPGLGLLWLRRTSSVPAEPRR</sequence>
<keyword evidence="1" id="KW-1133">Transmembrane helix</keyword>
<keyword evidence="1" id="KW-0812">Transmembrane</keyword>
<evidence type="ECO:0000313" key="2">
    <source>
        <dbReference type="EMBL" id="MBO1750611.1"/>
    </source>
</evidence>
<dbReference type="Proteomes" id="UP000664209">
    <property type="component" value="Unassembled WGS sequence"/>
</dbReference>
<feature type="transmembrane region" description="Helical" evidence="1">
    <location>
        <begin position="43"/>
        <end position="62"/>
    </location>
</feature>
<reference evidence="2" key="1">
    <citation type="submission" date="2021-03" db="EMBL/GenBank/DDBJ databases">
        <title>Actinotalea soli sp. nov., isolated from soil.</title>
        <authorList>
            <person name="Ping W."/>
            <person name="Zhang J."/>
        </authorList>
    </citation>
    <scope>NUCLEOTIDE SEQUENCE</scope>
    <source>
        <strain evidence="2">BY-33</strain>
    </source>
</reference>
<dbReference type="EMBL" id="JAGEMK010000001">
    <property type="protein sequence ID" value="MBO1750611.1"/>
    <property type="molecule type" value="Genomic_DNA"/>
</dbReference>
<dbReference type="RefSeq" id="WP_208054238.1">
    <property type="nucleotide sequence ID" value="NZ_JAGEMK010000001.1"/>
</dbReference>